<protein>
    <recommendedName>
        <fullName evidence="2">Carrier domain-containing protein</fullName>
    </recommendedName>
</protein>
<dbReference type="Gene3D" id="1.10.1200.10">
    <property type="entry name" value="ACP-like"/>
    <property type="match status" value="1"/>
</dbReference>
<dbReference type="PROSITE" id="PS00086">
    <property type="entry name" value="CYTOCHROME_P450"/>
    <property type="match status" value="1"/>
</dbReference>
<evidence type="ECO:0000259" key="2">
    <source>
        <dbReference type="PROSITE" id="PS50075"/>
    </source>
</evidence>
<dbReference type="PANTHER" id="PTHR45527">
    <property type="entry name" value="NONRIBOSOMAL PEPTIDE SYNTHETASE"/>
    <property type="match status" value="1"/>
</dbReference>
<dbReference type="InterPro" id="IPR025110">
    <property type="entry name" value="AMP-bd_C"/>
</dbReference>
<sequence length="1136" mass="121647">MTSKEKEMGKSVGSPTARAAAGYDRARHGIHNLRRAEVIADPRLYWDAISELPPVFYDEVGGVWVCSGYAESVEILAGHRAFSSARHHAPDDLAARGMSGIVPTAEMLSAQFLFNDPPEHTRIRNALRGEFSPAGIRRHDPALRKIAGEVLDALPEAGTIDLVRDFAERLPEHLMTHLLGMAGRGAELTGWADSYERLLSSVSTFPSRADLETIPLLDKALAGLRRLAADRLAAPGDDLVTTLATALRDDFDADPSGEPPAGLLDLVAANAMVLVAGGYQTLTHLVSTGLLLLAENPEQLRRLRHDPALVDSAVAEVMRIDGSSQYVGRHAVRDIEVGGARMKAGDGVLILLAAANLDPRKFTDPTAFDIARSDGRHLGFGSGPHYCLGAPFAERLARWAILGFIERYEEFALSPAEPDPVEWGPHCNTRSRHRALVLIGRTPGTGAPAGPPAGLDHGAEVGVAETCAAEVTTAEAADVVPEAKALSDLERHQIVAEWNDTGTAGTAAQICWQLLFEERARLAPDSTAVEDEGVTYSYAEIDAMANGTAHRLRDLGVEPETVVAISMERSVRFIVAILAVAKAGGAFLLAAADAPGERLKTMLEQASARLVIADNATAARIEPLAFPAEVVRLDLTARAPAPPITGVLPGNTAYVVFTSGTTGRPKGIANSHEALTNLHIAQRKVFRIRPRDRVLQFLSPNFDGCISEVVLALLCGATLVVARTAQLTPGPPLLRLLRERRISAAIMTPSVWSVLPGDPLPHLPDLRIAAFAGERLPGDLVRRWTAPGRRLLNLYGPAEAAVWATWHECAGEDAPPIGRPVAGKRVYVMDDEHRLLPAGSPGELYIAGTGVGRYLGRPDLMAGSFVPDPFAERPGRLMYRTGDLCVWREDGSLEYVGRRDRQVKIRGQRVELDELERVLEKAPGVASCHAVERDNRLHALVVPRDPGSWDEPEVRRHLAERLHGGMIPATFTVMDQLPLTSNGKVGQEHGTAERGNGAVRAVGSSGVMCPVAAAPAAPVPAVRTVSLPPARTAPGADAQPAPVPAVPVARVRDGGGGPTRVTWELAQLFSSCLRVPQVHVKLETDFFSAGGDSLAMAEFMAAAEDRFGVVIDVQRLLDEPTLAGLVQLVSEGREAQ</sequence>
<dbReference type="Gene3D" id="2.30.38.10">
    <property type="entry name" value="Luciferase, Domain 3"/>
    <property type="match status" value="1"/>
</dbReference>
<dbReference type="InterPro" id="IPR017972">
    <property type="entry name" value="Cyt_P450_CS"/>
</dbReference>
<dbReference type="SUPFAM" id="SSF48264">
    <property type="entry name" value="Cytochrome P450"/>
    <property type="match status" value="1"/>
</dbReference>
<gene>
    <name evidence="3" type="ORF">SGL43_01909</name>
</gene>
<dbReference type="InterPro" id="IPR020845">
    <property type="entry name" value="AMP-binding_CS"/>
</dbReference>
<evidence type="ECO:0000313" key="3">
    <source>
        <dbReference type="EMBL" id="CAH9414897.1"/>
    </source>
</evidence>
<keyword evidence="4" id="KW-1185">Reference proteome</keyword>
<dbReference type="PANTHER" id="PTHR45527:SF1">
    <property type="entry name" value="FATTY ACID SYNTHASE"/>
    <property type="match status" value="1"/>
</dbReference>
<accession>A0ABM9GWD6</accession>
<dbReference type="SUPFAM" id="SSF47336">
    <property type="entry name" value="ACP-like"/>
    <property type="match status" value="1"/>
</dbReference>
<dbReference type="EMBL" id="CAKXYP010000005">
    <property type="protein sequence ID" value="CAH9414897.1"/>
    <property type="molecule type" value="Genomic_DNA"/>
</dbReference>
<dbReference type="InterPro" id="IPR036736">
    <property type="entry name" value="ACP-like_sf"/>
</dbReference>
<dbReference type="Proteomes" id="UP001154015">
    <property type="component" value="Unassembled WGS sequence"/>
</dbReference>
<dbReference type="PROSITE" id="PS00455">
    <property type="entry name" value="AMP_BINDING"/>
    <property type="match status" value="1"/>
</dbReference>
<dbReference type="InterPro" id="IPR001128">
    <property type="entry name" value="Cyt_P450"/>
</dbReference>
<dbReference type="Pfam" id="PF00550">
    <property type="entry name" value="PP-binding"/>
    <property type="match status" value="1"/>
</dbReference>
<dbReference type="Pfam" id="PF00501">
    <property type="entry name" value="AMP-binding"/>
    <property type="match status" value="1"/>
</dbReference>
<dbReference type="NCBIfam" id="TIGR01733">
    <property type="entry name" value="AA-adenyl-dom"/>
    <property type="match status" value="1"/>
</dbReference>
<dbReference type="CDD" id="cd05930">
    <property type="entry name" value="A_NRPS"/>
    <property type="match status" value="1"/>
</dbReference>
<dbReference type="InterPro" id="IPR002397">
    <property type="entry name" value="Cyt_P450_B"/>
</dbReference>
<feature type="domain" description="Carrier" evidence="2">
    <location>
        <begin position="1059"/>
        <end position="1133"/>
    </location>
</feature>
<proteinExistence type="inferred from homology"/>
<dbReference type="InterPro" id="IPR010071">
    <property type="entry name" value="AA_adenyl_dom"/>
</dbReference>
<dbReference type="PRINTS" id="PR00359">
    <property type="entry name" value="BP450"/>
</dbReference>
<dbReference type="PROSITE" id="PS50075">
    <property type="entry name" value="CARRIER"/>
    <property type="match status" value="1"/>
</dbReference>
<dbReference type="SUPFAM" id="SSF56801">
    <property type="entry name" value="Acetyl-CoA synthetase-like"/>
    <property type="match status" value="1"/>
</dbReference>
<name>A0ABM9GWD6_STRGL</name>
<dbReference type="Gene3D" id="3.40.50.980">
    <property type="match status" value="2"/>
</dbReference>
<dbReference type="Gene3D" id="1.10.630.10">
    <property type="entry name" value="Cytochrome P450"/>
    <property type="match status" value="1"/>
</dbReference>
<dbReference type="InterPro" id="IPR009081">
    <property type="entry name" value="PP-bd_ACP"/>
</dbReference>
<dbReference type="InterPro" id="IPR000873">
    <property type="entry name" value="AMP-dep_synth/lig_dom"/>
</dbReference>
<evidence type="ECO:0000313" key="4">
    <source>
        <dbReference type="Proteomes" id="UP001154015"/>
    </source>
</evidence>
<dbReference type="InterPro" id="IPR036396">
    <property type="entry name" value="Cyt_P450_sf"/>
</dbReference>
<dbReference type="Pfam" id="PF13193">
    <property type="entry name" value="AMP-binding_C"/>
    <property type="match status" value="1"/>
</dbReference>
<reference evidence="3" key="1">
    <citation type="submission" date="2022-03" db="EMBL/GenBank/DDBJ databases">
        <authorList>
            <person name="Leyn A S."/>
        </authorList>
    </citation>
    <scope>NUCLEOTIDE SEQUENCE</scope>
    <source>
        <strain evidence="3">Streptomyces globisporus 4-3</strain>
    </source>
</reference>
<evidence type="ECO:0000256" key="1">
    <source>
        <dbReference type="ARBA" id="ARBA00010617"/>
    </source>
</evidence>
<dbReference type="Gene3D" id="3.30.300.30">
    <property type="match status" value="1"/>
</dbReference>
<comment type="caution">
    <text evidence="3">The sequence shown here is derived from an EMBL/GenBank/DDBJ whole genome shotgun (WGS) entry which is preliminary data.</text>
</comment>
<dbReference type="InterPro" id="IPR045851">
    <property type="entry name" value="AMP-bd_C_sf"/>
</dbReference>
<dbReference type="Pfam" id="PF00067">
    <property type="entry name" value="p450"/>
    <property type="match status" value="1"/>
</dbReference>
<comment type="similarity">
    <text evidence="1">Belongs to the cytochrome P450 family.</text>
</comment>
<organism evidence="3 4">
    <name type="scientific">Streptomyces globisporus</name>
    <dbReference type="NCBI Taxonomy" id="1908"/>
    <lineage>
        <taxon>Bacteria</taxon>
        <taxon>Bacillati</taxon>
        <taxon>Actinomycetota</taxon>
        <taxon>Actinomycetes</taxon>
        <taxon>Kitasatosporales</taxon>
        <taxon>Streptomycetaceae</taxon>
        <taxon>Streptomyces</taxon>
    </lineage>
</organism>